<dbReference type="Pfam" id="PF03959">
    <property type="entry name" value="FSH1"/>
    <property type="match status" value="1"/>
</dbReference>
<feature type="domain" description="Serine hydrolase" evidence="2">
    <location>
        <begin position="2"/>
        <end position="205"/>
    </location>
</feature>
<comment type="caution">
    <text evidence="3">The sequence shown here is derived from an EMBL/GenBank/DDBJ whole genome shotgun (WGS) entry which is preliminary data.</text>
</comment>
<gene>
    <name evidence="3" type="ORF">BHQ10_002056</name>
</gene>
<keyword evidence="1" id="KW-0378">Hydrolase</keyword>
<dbReference type="RefSeq" id="XP_040730561.1">
    <property type="nucleotide sequence ID" value="XM_040874160.1"/>
</dbReference>
<dbReference type="GO" id="GO:0019748">
    <property type="term" value="P:secondary metabolic process"/>
    <property type="evidence" value="ECO:0007669"/>
    <property type="project" value="TreeGrafter"/>
</dbReference>
<dbReference type="InterPro" id="IPR029058">
    <property type="entry name" value="AB_hydrolase_fold"/>
</dbReference>
<organism evidence="3 4">
    <name type="scientific">Talaromyces amestolkiae</name>
    <dbReference type="NCBI Taxonomy" id="1196081"/>
    <lineage>
        <taxon>Eukaryota</taxon>
        <taxon>Fungi</taxon>
        <taxon>Dikarya</taxon>
        <taxon>Ascomycota</taxon>
        <taxon>Pezizomycotina</taxon>
        <taxon>Eurotiomycetes</taxon>
        <taxon>Eurotiomycetidae</taxon>
        <taxon>Eurotiales</taxon>
        <taxon>Trichocomaceae</taxon>
        <taxon>Talaromyces</taxon>
        <taxon>Talaromyces sect. Talaromyces</taxon>
    </lineage>
</organism>
<dbReference type="SUPFAM" id="SSF53474">
    <property type="entry name" value="alpha/beta-Hydrolases"/>
    <property type="match status" value="1"/>
</dbReference>
<sequence length="220" mass="24002">MHFLCLHGAGTNSRIFEAQTAALRYELGGDHTYDFVEGVMQLPKASAIDQLVPGDLGYFGYYKPNDCTSFHKALDDLELFIQKQGPFDGVFGFSQGATLASALLLRHSGSSNGGLDSPWTPKANDPLFKCAVFLSGYSPLDWTCMHVQHMQGSTISVPTAHIWGMNERGDFGGPTALKQLCDPQTVYLHEHEGGHEVPGAKNKKDLIQSANAIKRMLTSL</sequence>
<dbReference type="GO" id="GO:0005737">
    <property type="term" value="C:cytoplasm"/>
    <property type="evidence" value="ECO:0007669"/>
    <property type="project" value="TreeGrafter"/>
</dbReference>
<dbReference type="EMBL" id="MIKG01000003">
    <property type="protein sequence ID" value="RAO66044.1"/>
    <property type="molecule type" value="Genomic_DNA"/>
</dbReference>
<dbReference type="OrthoDB" id="414698at2759"/>
<evidence type="ECO:0000256" key="1">
    <source>
        <dbReference type="ARBA" id="ARBA00022801"/>
    </source>
</evidence>
<accession>A0A364KR65</accession>
<dbReference type="Proteomes" id="UP000249363">
    <property type="component" value="Unassembled WGS sequence"/>
</dbReference>
<protein>
    <recommendedName>
        <fullName evidence="2">Serine hydrolase domain-containing protein</fullName>
    </recommendedName>
</protein>
<dbReference type="PANTHER" id="PTHR48070:SF6">
    <property type="entry name" value="ESTERASE OVCA2"/>
    <property type="match status" value="1"/>
</dbReference>
<dbReference type="AlphaFoldDB" id="A0A364KR65"/>
<dbReference type="GO" id="GO:0005634">
    <property type="term" value="C:nucleus"/>
    <property type="evidence" value="ECO:0007669"/>
    <property type="project" value="TreeGrafter"/>
</dbReference>
<dbReference type="GO" id="GO:0016787">
    <property type="term" value="F:hydrolase activity"/>
    <property type="evidence" value="ECO:0007669"/>
    <property type="project" value="UniProtKB-KW"/>
</dbReference>
<evidence type="ECO:0000259" key="2">
    <source>
        <dbReference type="Pfam" id="PF03959"/>
    </source>
</evidence>
<evidence type="ECO:0000313" key="4">
    <source>
        <dbReference type="Proteomes" id="UP000249363"/>
    </source>
</evidence>
<dbReference type="PANTHER" id="PTHR48070">
    <property type="entry name" value="ESTERASE OVCA2"/>
    <property type="match status" value="1"/>
</dbReference>
<reference evidence="3 4" key="1">
    <citation type="journal article" date="2017" name="Biotechnol. Biofuels">
        <title>Differential beta-glucosidase expression as a function of carbon source availability in Talaromyces amestolkiae: a genomic and proteomic approach.</title>
        <authorList>
            <person name="de Eugenio L.I."/>
            <person name="Mendez-Liter J.A."/>
            <person name="Nieto-Dominguez M."/>
            <person name="Alonso L."/>
            <person name="Gil-Munoz J."/>
            <person name="Barriuso J."/>
            <person name="Prieto A."/>
            <person name="Martinez M.J."/>
        </authorList>
    </citation>
    <scope>NUCLEOTIDE SEQUENCE [LARGE SCALE GENOMIC DNA]</scope>
    <source>
        <strain evidence="3 4">CIB</strain>
    </source>
</reference>
<dbReference type="GeneID" id="63791273"/>
<proteinExistence type="predicted"/>
<dbReference type="InterPro" id="IPR050593">
    <property type="entry name" value="LovG"/>
</dbReference>
<evidence type="ECO:0000313" key="3">
    <source>
        <dbReference type="EMBL" id="RAO66044.1"/>
    </source>
</evidence>
<name>A0A364KR65_TALAM</name>
<dbReference type="InterPro" id="IPR005645">
    <property type="entry name" value="FSH-like_dom"/>
</dbReference>
<keyword evidence="4" id="KW-1185">Reference proteome</keyword>
<dbReference type="Gene3D" id="3.40.50.1820">
    <property type="entry name" value="alpha/beta hydrolase"/>
    <property type="match status" value="1"/>
</dbReference>